<dbReference type="InterPro" id="IPR011249">
    <property type="entry name" value="Metalloenz_LuxS/M16"/>
</dbReference>
<protein>
    <submittedName>
        <fullName evidence="4">Insulinase family protein</fullName>
    </submittedName>
</protein>
<dbReference type="GO" id="GO:0046872">
    <property type="term" value="F:metal ion binding"/>
    <property type="evidence" value="ECO:0007669"/>
    <property type="project" value="InterPro"/>
</dbReference>
<dbReference type="EMBL" id="JADIMV010000030">
    <property type="protein sequence ID" value="MBO8439312.1"/>
    <property type="molecule type" value="Genomic_DNA"/>
</dbReference>
<evidence type="ECO:0000259" key="3">
    <source>
        <dbReference type="Pfam" id="PF05193"/>
    </source>
</evidence>
<evidence type="ECO:0000259" key="2">
    <source>
        <dbReference type="Pfam" id="PF00675"/>
    </source>
</evidence>
<dbReference type="AlphaFoldDB" id="A0A940DJY0"/>
<dbReference type="Gene3D" id="3.30.830.10">
    <property type="entry name" value="Metalloenzyme, LuxS/M16 peptidase-like"/>
    <property type="match status" value="2"/>
</dbReference>
<accession>A0A940DJY0</accession>
<dbReference type="InterPro" id="IPR050361">
    <property type="entry name" value="MPP/UQCRC_Complex"/>
</dbReference>
<dbReference type="Pfam" id="PF05193">
    <property type="entry name" value="Peptidase_M16_C"/>
    <property type="match status" value="1"/>
</dbReference>
<dbReference type="InterPro" id="IPR007863">
    <property type="entry name" value="Peptidase_M16_C"/>
</dbReference>
<dbReference type="InterPro" id="IPR011765">
    <property type="entry name" value="Pept_M16_N"/>
</dbReference>
<evidence type="ECO:0000313" key="4">
    <source>
        <dbReference type="EMBL" id="MBO8439312.1"/>
    </source>
</evidence>
<name>A0A940DJY0_9BACT</name>
<reference evidence="4" key="2">
    <citation type="journal article" date="2021" name="PeerJ">
        <title>Extensive microbial diversity within the chicken gut microbiome revealed by metagenomics and culture.</title>
        <authorList>
            <person name="Gilroy R."/>
            <person name="Ravi A."/>
            <person name="Getino M."/>
            <person name="Pursley I."/>
            <person name="Horton D.L."/>
            <person name="Alikhan N.F."/>
            <person name="Baker D."/>
            <person name="Gharbi K."/>
            <person name="Hall N."/>
            <person name="Watson M."/>
            <person name="Adriaenssens E.M."/>
            <person name="Foster-Nyarko E."/>
            <person name="Jarju S."/>
            <person name="Secka A."/>
            <person name="Antonio M."/>
            <person name="Oren A."/>
            <person name="Chaudhuri R.R."/>
            <person name="La Ragione R."/>
            <person name="Hildebrand F."/>
            <person name="Pallen M.J."/>
        </authorList>
    </citation>
    <scope>NUCLEOTIDE SEQUENCE</scope>
    <source>
        <strain evidence="4">3924</strain>
    </source>
</reference>
<reference evidence="4" key="1">
    <citation type="submission" date="2020-10" db="EMBL/GenBank/DDBJ databases">
        <authorList>
            <person name="Gilroy R."/>
        </authorList>
    </citation>
    <scope>NUCLEOTIDE SEQUENCE</scope>
    <source>
        <strain evidence="4">3924</strain>
    </source>
</reference>
<sequence length="354" mass="40506">LFKGTARRRSWHIISRLESVGGQLDAYTTKEETFVYATLPVQYTARALELLADVLFSSQFPAREMEKEMEVVLDEIRSYNDSPSELIYDDFEEMLFPADPIGRNILGSEESLASFTPEKLRAFTRRCYTTDEMVLFFMGDIPFPRIVRMAERYFSVPPTRRTFSRREPGAYQPVSRTMDKDTCQAHCLIGTRCCAAGAEERIPFVLLNNIVGGPNMTSRLNMAVRERRGIAYTVESSMTNYTDTGVWSIYFGCDGKNVRRAMSLCDREMRKLMENPLPEAQLRTAKRQLEGQVLIGNQNRENVILAMAKNFLQRLPLYTDEEALSAVRAVTAERLMSLAQALFDPVRRSVLIYK</sequence>
<comment type="caution">
    <text evidence="4">The sequence shown here is derived from an EMBL/GenBank/DDBJ whole genome shotgun (WGS) entry which is preliminary data.</text>
</comment>
<dbReference type="PANTHER" id="PTHR11851:SF49">
    <property type="entry name" value="MITOCHONDRIAL-PROCESSING PEPTIDASE SUBUNIT ALPHA"/>
    <property type="match status" value="1"/>
</dbReference>
<evidence type="ECO:0000256" key="1">
    <source>
        <dbReference type="ARBA" id="ARBA00007261"/>
    </source>
</evidence>
<feature type="domain" description="Peptidase M16 N-terminal" evidence="2">
    <location>
        <begin position="1"/>
        <end position="107"/>
    </location>
</feature>
<dbReference type="Pfam" id="PF00675">
    <property type="entry name" value="Peptidase_M16"/>
    <property type="match status" value="1"/>
</dbReference>
<comment type="similarity">
    <text evidence="1">Belongs to the peptidase M16 family.</text>
</comment>
<proteinExistence type="inferred from homology"/>
<organism evidence="4 5">
    <name type="scientific">Candidatus Aphodosoma intestinipullorum</name>
    <dbReference type="NCBI Taxonomy" id="2840674"/>
    <lineage>
        <taxon>Bacteria</taxon>
        <taxon>Pseudomonadati</taxon>
        <taxon>Bacteroidota</taxon>
        <taxon>Bacteroidia</taxon>
        <taxon>Bacteroidales</taxon>
        <taxon>Candidatus Aphodosoma</taxon>
    </lineage>
</organism>
<dbReference type="PANTHER" id="PTHR11851">
    <property type="entry name" value="METALLOPROTEASE"/>
    <property type="match status" value="1"/>
</dbReference>
<feature type="non-terminal residue" evidence="4">
    <location>
        <position position="1"/>
    </location>
</feature>
<gene>
    <name evidence="4" type="ORF">IAC51_01525</name>
</gene>
<evidence type="ECO:0000313" key="5">
    <source>
        <dbReference type="Proteomes" id="UP000712007"/>
    </source>
</evidence>
<feature type="domain" description="Peptidase M16 C-terminal" evidence="3">
    <location>
        <begin position="114"/>
        <end position="289"/>
    </location>
</feature>
<dbReference type="Proteomes" id="UP000712007">
    <property type="component" value="Unassembled WGS sequence"/>
</dbReference>
<dbReference type="SUPFAM" id="SSF63411">
    <property type="entry name" value="LuxS/MPP-like metallohydrolase"/>
    <property type="match status" value="2"/>
</dbReference>